<reference evidence="8" key="1">
    <citation type="submission" date="2024-06" db="EMBL/GenBank/DDBJ databases">
        <authorList>
            <person name="Liu X."/>
            <person name="Lenzi L."/>
            <person name="Haldenby T S."/>
            <person name="Uol C."/>
        </authorList>
    </citation>
    <scope>NUCLEOTIDE SEQUENCE</scope>
</reference>
<dbReference type="Proteomes" id="UP001497525">
    <property type="component" value="Unassembled WGS sequence"/>
</dbReference>
<dbReference type="Pfam" id="PF00248">
    <property type="entry name" value="Aldo_ket_red"/>
    <property type="match status" value="1"/>
</dbReference>
<feature type="site" description="Lowers pKa of active site Tyr" evidence="6">
    <location>
        <position position="132"/>
    </location>
</feature>
<name>A0AAV2SX08_CALDB</name>
<keyword evidence="3" id="KW-0560">Oxidoreductase</keyword>
<dbReference type="InterPro" id="IPR036812">
    <property type="entry name" value="NAD(P)_OxRdtase_dom_sf"/>
</dbReference>
<dbReference type="GO" id="GO:0016491">
    <property type="term" value="F:oxidoreductase activity"/>
    <property type="evidence" value="ECO:0007669"/>
    <property type="project" value="UniProtKB-KW"/>
</dbReference>
<dbReference type="SUPFAM" id="SSF51430">
    <property type="entry name" value="NAD(P)-linked oxidoreductase"/>
    <property type="match status" value="1"/>
</dbReference>
<dbReference type="InterPro" id="IPR023210">
    <property type="entry name" value="NADP_OxRdtase_dom"/>
</dbReference>
<evidence type="ECO:0000259" key="7">
    <source>
        <dbReference type="Pfam" id="PF00248"/>
    </source>
</evidence>
<dbReference type="Gene3D" id="3.20.20.100">
    <property type="entry name" value="NADP-dependent oxidoreductase domain"/>
    <property type="match status" value="1"/>
</dbReference>
<evidence type="ECO:0000256" key="4">
    <source>
        <dbReference type="PIRSR" id="PIRSR000097-1"/>
    </source>
</evidence>
<accession>A0AAV2SX08</accession>
<dbReference type="PANTHER" id="PTHR11732">
    <property type="entry name" value="ALDO/KETO REDUCTASE"/>
    <property type="match status" value="1"/>
</dbReference>
<dbReference type="FunFam" id="3.20.20.100:FF:000006">
    <property type="entry name" value="Aldo-keto reductase family 1 member A1"/>
    <property type="match status" value="1"/>
</dbReference>
<dbReference type="AlphaFoldDB" id="A0AAV2SX08"/>
<dbReference type="PRINTS" id="PR00069">
    <property type="entry name" value="ALDKETRDTASE"/>
</dbReference>
<evidence type="ECO:0000256" key="6">
    <source>
        <dbReference type="PIRSR" id="PIRSR000097-3"/>
    </source>
</evidence>
<feature type="domain" description="NADP-dependent oxidoreductase" evidence="7">
    <location>
        <begin position="69"/>
        <end position="339"/>
    </location>
</feature>
<dbReference type="PROSITE" id="PS00062">
    <property type="entry name" value="ALDOKETO_REDUCTASE_2"/>
    <property type="match status" value="1"/>
</dbReference>
<feature type="active site" description="Proton donor" evidence="4">
    <location>
        <position position="103"/>
    </location>
</feature>
<protein>
    <recommendedName>
        <fullName evidence="7">NADP-dependent oxidoreductase domain-containing protein</fullName>
    </recommendedName>
</protein>
<comment type="caution">
    <text evidence="8">The sequence shown here is derived from an EMBL/GenBank/DDBJ whole genome shotgun (WGS) entry which is preliminary data.</text>
</comment>
<sequence>MYGNAGDLSMVKLPGGAQDPALEHAHAGCSAREPQNFTPPSSLYVQPIPTFSARVMETVKFPDGRSIPKVGLGTWKAGPGEMMEAVKAALEAGYRHFDSAYCYGNQKALGEALEECLKTMKIERKDIFVTAKVWCTYLRPDEVRKACEMELADLRLSYLDLYLIHWPISLKPGDDMWPKSEDGTLIVDKTPLVDTWKAMERLVDDGLVKSIGLSNFNRRQIDEIFENSRIKPVNLQVEIHANFPNTKLVDYAHSKGLTVTAYSPLGSPAASPGRTNPLTEPWVTEIAKKYGKTPAQVLLRWLVQRNIIVVPKSVTPSRIAENINIFDFALTPEEMKTISTSGINERQFKLLCFKVHPEYPFNDEF</sequence>
<evidence type="ECO:0000256" key="5">
    <source>
        <dbReference type="PIRSR" id="PIRSR000097-2"/>
    </source>
</evidence>
<evidence type="ECO:0000256" key="1">
    <source>
        <dbReference type="ARBA" id="ARBA00007905"/>
    </source>
</evidence>
<gene>
    <name evidence="8" type="ORF">CDAUBV1_LOCUS406</name>
</gene>
<organism evidence="8 9">
    <name type="scientific">Calicophoron daubneyi</name>
    <name type="common">Rumen fluke</name>
    <name type="synonym">Paramphistomum daubneyi</name>
    <dbReference type="NCBI Taxonomy" id="300641"/>
    <lineage>
        <taxon>Eukaryota</taxon>
        <taxon>Metazoa</taxon>
        <taxon>Spiralia</taxon>
        <taxon>Lophotrochozoa</taxon>
        <taxon>Platyhelminthes</taxon>
        <taxon>Trematoda</taxon>
        <taxon>Digenea</taxon>
        <taxon>Plagiorchiida</taxon>
        <taxon>Pronocephalata</taxon>
        <taxon>Paramphistomoidea</taxon>
        <taxon>Paramphistomidae</taxon>
        <taxon>Calicophoron</taxon>
    </lineage>
</organism>
<evidence type="ECO:0000256" key="3">
    <source>
        <dbReference type="ARBA" id="ARBA00023002"/>
    </source>
</evidence>
<dbReference type="PROSITE" id="PS00798">
    <property type="entry name" value="ALDOKETO_REDUCTASE_1"/>
    <property type="match status" value="1"/>
</dbReference>
<evidence type="ECO:0000313" key="9">
    <source>
        <dbReference type="Proteomes" id="UP001497525"/>
    </source>
</evidence>
<feature type="binding site" evidence="5">
    <location>
        <position position="165"/>
    </location>
    <ligand>
        <name>substrate</name>
    </ligand>
</feature>
<evidence type="ECO:0000256" key="2">
    <source>
        <dbReference type="ARBA" id="ARBA00022857"/>
    </source>
</evidence>
<comment type="similarity">
    <text evidence="1">Belongs to the aldo/keto reductase family.</text>
</comment>
<dbReference type="InterPro" id="IPR018170">
    <property type="entry name" value="Aldo/ket_reductase_CS"/>
</dbReference>
<dbReference type="PROSITE" id="PS00063">
    <property type="entry name" value="ALDOKETO_REDUCTASE_3"/>
    <property type="match status" value="1"/>
</dbReference>
<evidence type="ECO:0000313" key="8">
    <source>
        <dbReference type="EMBL" id="CAL5129500.1"/>
    </source>
</evidence>
<dbReference type="InterPro" id="IPR020471">
    <property type="entry name" value="AKR"/>
</dbReference>
<dbReference type="EMBL" id="CAXLJL010000002">
    <property type="protein sequence ID" value="CAL5129500.1"/>
    <property type="molecule type" value="Genomic_DNA"/>
</dbReference>
<keyword evidence="2" id="KW-0521">NADP</keyword>
<dbReference type="PIRSF" id="PIRSF000097">
    <property type="entry name" value="AKR"/>
    <property type="match status" value="1"/>
</dbReference>
<proteinExistence type="inferred from homology"/>